<evidence type="ECO:0000256" key="1">
    <source>
        <dbReference type="SAM" id="MobiDB-lite"/>
    </source>
</evidence>
<proteinExistence type="predicted"/>
<dbReference type="EMBL" id="MU003699">
    <property type="protein sequence ID" value="KAF2810686.1"/>
    <property type="molecule type" value="Genomic_DNA"/>
</dbReference>
<sequence>MLPTRSPPGSRFRGGKRLSGHLSPTSVCSPKRTKATPRLLDYDQVHQYILLAAAMILCVPIEKLLALARFSHSSSRNSSSEHLDDSSNSSFNDHADGFTPPQTSESEKTTNSYDFPLPGGPQPPSAAFEGNDPRPDQGLKATDMNNNIDLFASTEPYPTPPHFQQSFSASEVGDMFMANSIWQEHPGSDFSLPPFKAQSTGNDPTAFVPSTSSPAELGNLPIPNYGAALQLEVDRTFQDFQEQNYPNVDWSVLAPDDESTSMDFLVPTLDHQGEPFHFHGTQELSETASARKDGGVKGKRRGPFRVAEQRQETGLTRKLGACIRCSMQRVRCIPDPSSLSGCCRTCIQSSQRPRWLPCLRYKITDAELLDHDVCPRPTWTTRWKKMELIDITNWASSAVKEIQVTQGVGNTSYTLQVRQFRPVEGDALARHWKIDGNPYTYECAPYAVSNMKQAGKTLRDFAQSSLTAAIRFWVDDQDPLLRRTYNMAYIYSINAEREEDRSLLAATLRMWAASRMMSRAAHICGTETLGMQARDYGPKSASSGKILMPPVFSAQMEVIIVAEILQPTKKEVLNRLKALVYESNRRSWLAIYLCVFLLLHSCALLTKRDHERAVMQGVQRRFYRPRLIDELHNGAKILLAYFHFCNRGTYPLHMDWTSADQIALAELKPEQIEFMRGTVKELEKKSAHFKTVLDTCAYEDEYYFIAQLCERDWKPRHTV</sequence>
<keyword evidence="3" id="KW-1185">Reference proteome</keyword>
<dbReference type="PANTHER" id="PTHR35392">
    <property type="entry name" value="ZN(II)2CYS6 TRANSCRIPTION FACTOR (EUROFUNG)-RELATED-RELATED"/>
    <property type="match status" value="1"/>
</dbReference>
<evidence type="ECO:0000313" key="3">
    <source>
        <dbReference type="Proteomes" id="UP000504636"/>
    </source>
</evidence>
<dbReference type="RefSeq" id="XP_033577650.1">
    <property type="nucleotide sequence ID" value="XM_033723535.1"/>
</dbReference>
<accession>A0A6A6YP66</accession>
<dbReference type="OrthoDB" id="3474066at2759"/>
<dbReference type="InterPro" id="IPR052973">
    <property type="entry name" value="Fungal_sec-metab_reg_TF"/>
</dbReference>
<reference evidence="2 4" key="1">
    <citation type="journal article" date="2020" name="Stud. Mycol.">
        <title>101 Dothideomycetes genomes: a test case for predicting lifestyles and emergence of pathogens.</title>
        <authorList>
            <person name="Haridas S."/>
            <person name="Albert R."/>
            <person name="Binder M."/>
            <person name="Bloem J."/>
            <person name="Labutti K."/>
            <person name="Salamov A."/>
            <person name="Andreopoulos B."/>
            <person name="Baker S."/>
            <person name="Barry K."/>
            <person name="Bills G."/>
            <person name="Bluhm B."/>
            <person name="Cannon C."/>
            <person name="Castanera R."/>
            <person name="Culley D."/>
            <person name="Daum C."/>
            <person name="Ezra D."/>
            <person name="Gonzalez J."/>
            <person name="Henrissat B."/>
            <person name="Kuo A."/>
            <person name="Liang C."/>
            <person name="Lipzen A."/>
            <person name="Lutzoni F."/>
            <person name="Magnuson J."/>
            <person name="Mondo S."/>
            <person name="Nolan M."/>
            <person name="Ohm R."/>
            <person name="Pangilinan J."/>
            <person name="Park H.-J."/>
            <person name="Ramirez L."/>
            <person name="Alfaro M."/>
            <person name="Sun H."/>
            <person name="Tritt A."/>
            <person name="Yoshinaga Y."/>
            <person name="Zwiers L.-H."/>
            <person name="Turgeon B."/>
            <person name="Goodwin S."/>
            <person name="Spatafora J."/>
            <person name="Crous P."/>
            <person name="Grigoriev I."/>
        </authorList>
    </citation>
    <scope>NUCLEOTIDE SEQUENCE</scope>
    <source>
        <strain evidence="2 4">CBS 304.34</strain>
    </source>
</reference>
<feature type="region of interest" description="Disordered" evidence="1">
    <location>
        <begin position="75"/>
        <end position="142"/>
    </location>
</feature>
<name>A0A6A6YP66_9PEZI</name>
<evidence type="ECO:0000313" key="4">
    <source>
        <dbReference type="RefSeq" id="XP_033577650.1"/>
    </source>
</evidence>
<dbReference type="PANTHER" id="PTHR35392:SF3">
    <property type="entry name" value="ZN(2)-C6 FUNGAL-TYPE DOMAIN-CONTAINING PROTEIN"/>
    <property type="match status" value="1"/>
</dbReference>
<protein>
    <recommendedName>
        <fullName evidence="5">Zn(2)-C6 fungal-type domain-containing protein</fullName>
    </recommendedName>
</protein>
<evidence type="ECO:0000313" key="2">
    <source>
        <dbReference type="EMBL" id="KAF2810686.1"/>
    </source>
</evidence>
<dbReference type="GeneID" id="54464428"/>
<evidence type="ECO:0008006" key="5">
    <source>
        <dbReference type="Google" id="ProtNLM"/>
    </source>
</evidence>
<feature type="compositionally biased region" description="Polar residues" evidence="1">
    <location>
        <begin position="100"/>
        <end position="113"/>
    </location>
</feature>
<feature type="region of interest" description="Disordered" evidence="1">
    <location>
        <begin position="1"/>
        <end position="32"/>
    </location>
</feature>
<gene>
    <name evidence="2 4" type="ORF">BDZ99DRAFT_497671</name>
</gene>
<reference evidence="4" key="2">
    <citation type="submission" date="2020-04" db="EMBL/GenBank/DDBJ databases">
        <authorList>
            <consortium name="NCBI Genome Project"/>
        </authorList>
    </citation>
    <scope>NUCLEOTIDE SEQUENCE</scope>
    <source>
        <strain evidence="4">CBS 304.34</strain>
    </source>
</reference>
<dbReference type="Proteomes" id="UP000504636">
    <property type="component" value="Unplaced"/>
</dbReference>
<dbReference type="AlphaFoldDB" id="A0A6A6YP66"/>
<reference evidence="4" key="3">
    <citation type="submission" date="2025-04" db="UniProtKB">
        <authorList>
            <consortium name="RefSeq"/>
        </authorList>
    </citation>
    <scope>IDENTIFICATION</scope>
    <source>
        <strain evidence="4">CBS 304.34</strain>
    </source>
</reference>
<organism evidence="2">
    <name type="scientific">Mytilinidion resinicola</name>
    <dbReference type="NCBI Taxonomy" id="574789"/>
    <lineage>
        <taxon>Eukaryota</taxon>
        <taxon>Fungi</taxon>
        <taxon>Dikarya</taxon>
        <taxon>Ascomycota</taxon>
        <taxon>Pezizomycotina</taxon>
        <taxon>Dothideomycetes</taxon>
        <taxon>Pleosporomycetidae</taxon>
        <taxon>Mytilinidiales</taxon>
        <taxon>Mytilinidiaceae</taxon>
        <taxon>Mytilinidion</taxon>
    </lineage>
</organism>